<evidence type="ECO:0000313" key="12">
    <source>
        <dbReference type="EMBL" id="HAB1572459.1"/>
    </source>
</evidence>
<dbReference type="PANTHER" id="PTHR30461">
    <property type="entry name" value="DNA-INVERTASE FROM LAMBDOID PROPHAGE"/>
    <property type="match status" value="1"/>
</dbReference>
<reference evidence="8" key="4">
    <citation type="submission" date="2018-07" db="EMBL/GenBank/DDBJ databases">
        <authorList>
            <consortium name="NARMS: The National Antimicrobial Resistance Monitoring System"/>
        </authorList>
    </citation>
    <scope>NUCLEOTIDE SEQUENCE</scope>
    <source>
        <strain evidence="8">FSIS1607168</strain>
    </source>
</reference>
<dbReference type="GO" id="GO:0000150">
    <property type="term" value="F:DNA strand exchange activity"/>
    <property type="evidence" value="ECO:0007669"/>
    <property type="project" value="InterPro"/>
</dbReference>
<reference evidence="9" key="6">
    <citation type="submission" date="2018-07" db="EMBL/GenBank/DDBJ databases">
        <authorList>
            <consortium name="GenomeTrakr network: Whole genome sequencing for foodborne pathogen traceback"/>
        </authorList>
    </citation>
    <scope>NUCLEOTIDE SEQUENCE</scope>
    <source>
        <strain evidence="9">ADRDL-16-8871</strain>
        <strain evidence="7">FSIS21923161</strain>
    </source>
</reference>
<dbReference type="EMBL" id="DAAHEN010000017">
    <property type="protein sequence ID" value="HAB5771422.1"/>
    <property type="molecule type" value="Genomic_DNA"/>
</dbReference>
<dbReference type="Gene3D" id="3.40.50.1390">
    <property type="entry name" value="Resolvase, N-terminal catalytic domain"/>
    <property type="match status" value="1"/>
</dbReference>
<dbReference type="Pfam" id="PF13408">
    <property type="entry name" value="Zn_ribbon_recom"/>
    <property type="match status" value="1"/>
</dbReference>
<dbReference type="InterPro" id="IPR006119">
    <property type="entry name" value="Resolv_N"/>
</dbReference>
<evidence type="ECO:0000313" key="11">
    <source>
        <dbReference type="EMBL" id="EDH6341849.1"/>
    </source>
</evidence>
<evidence type="ECO:0000313" key="21">
    <source>
        <dbReference type="EMBL" id="HAB6238666.1"/>
    </source>
</evidence>
<evidence type="ECO:0000313" key="13">
    <source>
        <dbReference type="EMBL" id="HAB1804676.1"/>
    </source>
</evidence>
<feature type="domain" description="Recombinase" evidence="3">
    <location>
        <begin position="216"/>
        <end position="347"/>
    </location>
</feature>
<dbReference type="EMBL" id="DAAFUE010000014">
    <property type="protein sequence ID" value="HAB1572459.1"/>
    <property type="molecule type" value="Genomic_DNA"/>
</dbReference>
<reference evidence="10" key="5">
    <citation type="submission" date="2018-07" db="EMBL/GenBank/DDBJ databases">
        <authorList>
            <consortium name="PulseNet: The National Subtyping Network for Foodborne Disease Surveillance"/>
            <person name="Tarr C.L."/>
            <person name="Trees E."/>
            <person name="Katz L.S."/>
            <person name="Carleton-Romer H.A."/>
            <person name="Stroika S."/>
            <person name="Kucerova Z."/>
            <person name="Roache K.F."/>
            <person name="Sabol A.L."/>
            <person name="Besser J."/>
            <person name="Gerner-Smidt P."/>
        </authorList>
    </citation>
    <scope>NUCLEOTIDE SEQUENCE</scope>
    <source>
        <strain evidence="10">PNUSAS011364</strain>
    </source>
</reference>
<dbReference type="EMBL" id="AAKRAK010000018">
    <property type="protein sequence ID" value="ECU7934353.1"/>
    <property type="molecule type" value="Genomic_DNA"/>
</dbReference>
<evidence type="ECO:0000313" key="9">
    <source>
        <dbReference type="EMBL" id="EDC9468145.1"/>
    </source>
</evidence>
<evidence type="ECO:0000313" key="17">
    <source>
        <dbReference type="EMBL" id="HAB2426479.1"/>
    </source>
</evidence>
<reference evidence="5" key="3">
    <citation type="submission" date="2018-06" db="EMBL/GenBank/DDBJ databases">
        <authorList>
            <person name="Ashton P.M."/>
            <person name="Dallman T."/>
            <person name="Nair S."/>
            <person name="De Pinna E."/>
            <person name="Peters T."/>
            <person name="Grant K."/>
        </authorList>
    </citation>
    <scope>NUCLEOTIDE SEQUENCE</scope>
    <source>
        <strain evidence="6">152447</strain>
        <strain evidence="4">208936</strain>
        <strain evidence="11">369915</strain>
        <strain evidence="5">428140</strain>
    </source>
</reference>
<dbReference type="Proteomes" id="UP000245147">
    <property type="component" value="Unassembled WGS sequence"/>
</dbReference>
<evidence type="ECO:0000313" key="24">
    <source>
        <dbReference type="Proteomes" id="UP000245147"/>
    </source>
</evidence>
<dbReference type="PROSITE" id="PS51737">
    <property type="entry name" value="RECOMBINASE_DNA_BIND"/>
    <property type="match status" value="1"/>
</dbReference>
<sequence>MIKTFIYSRVSSQEQLSGGGLDRQETDVREYVTRNGLDQYEIVAMVDRGISGYDGSNMRDGELGKWYKDAITGMYWGSHLVLEAIDRFSRRDPMLAMEDFTVLVNKGGIKVHIVKFNTFINGDNLPMLSMMMNLAHSESKQKSDRISKGWQRRRRMALDNGTAITARTPYWIDVRDNEYRLNNSSIAVVEAFAMYKQGLSCGLIAKKLNELKHYFPYMWTKTAVQHIVDGLNTSGIIDAPRAIKTIKAFYKSGFSVEDIAKKMNAEFQFMKEWNAPAVHKLLQNKSVTGLVEIQKRKLIQEFDSDGKPLELRTKSEGEKYFESIYPQIISIDDFELIQKLLESNRKVDTKTGKGQTTGGTVTQNEDGELVKQFILSSLCRCYKCGGAMFNNIVRSKRKNGKVDTYSYLRCLNERDAHCDVKALNYPVIERAIIEHVKGLNFDTMFKGTNNSELELLKTREVELLRDIATYEDAIAARKAAGKNTSPVLVTSLVDAQDDLEALQKKIRAISGVTVNAEELTSLNESVFDVAEYELRNMVELELQKIIKRITFNCTEKNIYFITIQYNTGTVLQHGLKVDKKKGVIETYELHEGNKGYVSNGEVITPALIEAAESKNIGIFEGKVM</sequence>
<dbReference type="InterPro" id="IPR011109">
    <property type="entry name" value="DNA_bind_recombinase_dom"/>
</dbReference>
<dbReference type="EMBL" id="DAAFXG010000016">
    <property type="protein sequence ID" value="HAB1884763.1"/>
    <property type="molecule type" value="Genomic_DNA"/>
</dbReference>
<dbReference type="SMART" id="SM00857">
    <property type="entry name" value="Resolvase"/>
    <property type="match status" value="1"/>
</dbReference>
<reference evidence="23 24" key="2">
    <citation type="submission" date="2018-04" db="EMBL/GenBank/DDBJ databases">
        <title>Serotype diversity and antimicrobial resistance among Salmonella enterica isolated from patients at an equine referral hospital.</title>
        <authorList>
            <person name="Leon I.M."/>
            <person name="Lawhon S.D."/>
            <person name="Norman K.N."/>
            <person name="Threadgill D.S."/>
            <person name="Ohta N."/>
            <person name="Vinasco J."/>
            <person name="Scott H.M."/>
        </authorList>
    </citation>
    <scope>NUCLEOTIDE SEQUENCE [LARGE SCALE GENOMIC DNA]</scope>
    <source>
        <strain evidence="23 24">167</strain>
    </source>
</reference>
<dbReference type="EMBL" id="DAAFYT010000076">
    <property type="protein sequence ID" value="HAB2061056.1"/>
    <property type="molecule type" value="Genomic_DNA"/>
</dbReference>
<evidence type="ECO:0000259" key="3">
    <source>
        <dbReference type="PROSITE" id="PS51737"/>
    </source>
</evidence>
<reference evidence="12" key="1">
    <citation type="journal article" date="2018" name="Genome Biol.">
        <title>SKESA: strategic k-mer extension for scrupulous assemblies.</title>
        <authorList>
            <person name="Souvorov A."/>
            <person name="Agarwala R."/>
            <person name="Lipman D.J."/>
        </authorList>
    </citation>
    <scope>NUCLEOTIDE SEQUENCE</scope>
    <source>
        <strain evidence="12">Salmonella enterica</strain>
    </source>
</reference>
<proteinExistence type="predicted"/>
<accession>A0A2T9HX46</accession>
<evidence type="ECO:0000313" key="14">
    <source>
        <dbReference type="EMBL" id="HAB1884763.1"/>
    </source>
</evidence>
<organism evidence="23 24">
    <name type="scientific">Salmonella enterica subsp. enterica serovar Agona</name>
    <dbReference type="NCBI Taxonomy" id="58095"/>
    <lineage>
        <taxon>Bacteria</taxon>
        <taxon>Pseudomonadati</taxon>
        <taxon>Pseudomonadota</taxon>
        <taxon>Gammaproteobacteria</taxon>
        <taxon>Enterobacterales</taxon>
        <taxon>Enterobacteriaceae</taxon>
        <taxon>Salmonella</taxon>
    </lineage>
</organism>
<dbReference type="EMBL" id="AAMIHC010000022">
    <property type="protein sequence ID" value="EDH6341849.1"/>
    <property type="molecule type" value="Genomic_DNA"/>
</dbReference>
<dbReference type="AlphaFoldDB" id="A0A2T9HX46"/>
<dbReference type="EMBL" id="DAAHFX010000017">
    <property type="protein sequence ID" value="HAB5941859.1"/>
    <property type="molecule type" value="Genomic_DNA"/>
</dbReference>
<evidence type="ECO:0000313" key="7">
    <source>
        <dbReference type="EMBL" id="ECA7463514.1"/>
    </source>
</evidence>
<gene>
    <name evidence="10" type="ORF">B7643_17110</name>
    <name evidence="8" type="ORF">BEI99_21465</name>
    <name evidence="9" type="ORF">BH418_15725</name>
    <name evidence="23" type="ORF">C4792_21340</name>
    <name evidence="11" type="ORF">CB381_18295</name>
    <name evidence="4" type="ORF">DKS77_14245</name>
    <name evidence="5" type="ORF">DNV88_18465</name>
    <name evidence="6" type="ORF">DUR08_17295</name>
    <name evidence="7" type="ORF">EPK73_14630</name>
    <name evidence="22" type="ORF">G2913_21005</name>
    <name evidence="18" type="ORF">GB020_20800</name>
    <name evidence="17" type="ORF">GB182_21070</name>
    <name evidence="20" type="ORF">GB352_20765</name>
    <name evidence="16" type="ORF">GB356_21065</name>
    <name evidence="21" type="ORF">GB394_21105</name>
    <name evidence="15" type="ORF">GB613_20700</name>
    <name evidence="19" type="ORF">GBS17_21070</name>
    <name evidence="12" type="ORF">GBX08_21100</name>
    <name evidence="13" type="ORF">GBY12_20780</name>
    <name evidence="14" type="ORF">GBY78_21100</name>
</gene>
<name>A0A2T9HX46_SALET</name>
<dbReference type="EMBL" id="AALSOQ010000017">
    <property type="protein sequence ID" value="EDC9468145.1"/>
    <property type="molecule type" value="Genomic_DNA"/>
</dbReference>
<dbReference type="EMBL" id="AAHVIS010000020">
    <property type="protein sequence ID" value="ECA7463514.1"/>
    <property type="molecule type" value="Genomic_DNA"/>
</dbReference>
<dbReference type="Gene3D" id="3.90.1750.20">
    <property type="entry name" value="Putative Large Serine Recombinase, Chain B, Domain 2"/>
    <property type="match status" value="1"/>
</dbReference>
<evidence type="ECO:0000256" key="2">
    <source>
        <dbReference type="ARBA" id="ARBA00023172"/>
    </source>
</evidence>
<dbReference type="PANTHER" id="PTHR30461:SF2">
    <property type="entry name" value="SERINE RECOMBINASE PINE-RELATED"/>
    <property type="match status" value="1"/>
</dbReference>
<keyword evidence="2" id="KW-0233">DNA recombination</keyword>
<evidence type="ECO:0000313" key="5">
    <source>
        <dbReference type="EMBL" id="EBR0143536.1"/>
    </source>
</evidence>
<dbReference type="EMBL" id="AAMEQR010000012">
    <property type="protein sequence ID" value="EDG5798402.1"/>
    <property type="molecule type" value="Genomic_DNA"/>
</dbReference>
<dbReference type="Pfam" id="PF00239">
    <property type="entry name" value="Resolvase"/>
    <property type="match status" value="1"/>
</dbReference>
<dbReference type="RefSeq" id="WP_000597961.1">
    <property type="nucleotide sequence ID" value="NZ_JADDHT010000017.1"/>
</dbReference>
<evidence type="ECO:0000313" key="8">
    <source>
        <dbReference type="EMBL" id="ECU7934353.1"/>
    </source>
</evidence>
<dbReference type="InterPro" id="IPR038109">
    <property type="entry name" value="DNA_bind_recomb_sf"/>
</dbReference>
<evidence type="ECO:0000256" key="1">
    <source>
        <dbReference type="ARBA" id="ARBA00023125"/>
    </source>
</evidence>
<reference evidence="12" key="7">
    <citation type="submission" date="2019-10" db="EMBL/GenBank/DDBJ databases">
        <authorList>
            <consortium name="NCBI Pathogen Detection Project"/>
        </authorList>
    </citation>
    <scope>NUCLEOTIDE SEQUENCE</scope>
    <source>
        <strain evidence="12">Salmonella enterica</strain>
    </source>
</reference>
<evidence type="ECO:0000313" key="4">
    <source>
        <dbReference type="EMBL" id="EBQ8901931.1"/>
    </source>
</evidence>
<dbReference type="EMBL" id="DAAGBK010000014">
    <property type="protein sequence ID" value="HAB2371912.1"/>
    <property type="molecule type" value="Genomic_DNA"/>
</dbReference>
<dbReference type="EMBL" id="DAAHHO010000015">
    <property type="protein sequence ID" value="HAB6238666.1"/>
    <property type="molecule type" value="Genomic_DNA"/>
</dbReference>
<dbReference type="EMBL" id="DAAGBW010000014">
    <property type="protein sequence ID" value="HAB2426479.1"/>
    <property type="molecule type" value="Genomic_DNA"/>
</dbReference>
<comment type="caution">
    <text evidence="23">The sequence shown here is derived from an EMBL/GenBank/DDBJ whole genome shotgun (WGS) entry which is preliminary data.</text>
</comment>
<evidence type="ECO:0000313" key="15">
    <source>
        <dbReference type="EMBL" id="HAB2061056.1"/>
    </source>
</evidence>
<evidence type="ECO:0000313" key="19">
    <source>
        <dbReference type="EMBL" id="HAB5771422.1"/>
    </source>
</evidence>
<evidence type="ECO:0000313" key="20">
    <source>
        <dbReference type="EMBL" id="HAB5941859.1"/>
    </source>
</evidence>
<protein>
    <submittedName>
        <fullName evidence="23">Recombinase family protein</fullName>
    </submittedName>
</protein>
<dbReference type="EMBL" id="QDOG01000015">
    <property type="protein sequence ID" value="PVL89304.1"/>
    <property type="molecule type" value="Genomic_DNA"/>
</dbReference>
<dbReference type="EMBL" id="DAAFWP010000016">
    <property type="protein sequence ID" value="HAB1804676.1"/>
    <property type="molecule type" value="Genomic_DNA"/>
</dbReference>
<dbReference type="EMBL" id="DAAQWY010000017">
    <property type="protein sequence ID" value="HAE1220591.1"/>
    <property type="molecule type" value="Genomic_DNA"/>
</dbReference>
<keyword evidence="1" id="KW-0238">DNA-binding</keyword>
<dbReference type="EMBL" id="AAGQKS010000020">
    <property type="protein sequence ID" value="EBQ8901931.1"/>
    <property type="molecule type" value="Genomic_DNA"/>
</dbReference>
<dbReference type="InterPro" id="IPR025827">
    <property type="entry name" value="Zn_ribbon_recom_dom"/>
</dbReference>
<dbReference type="EMBL" id="DAAGXT010000017">
    <property type="protein sequence ID" value="HAB5023272.1"/>
    <property type="molecule type" value="Genomic_DNA"/>
</dbReference>
<dbReference type="CDD" id="cd00338">
    <property type="entry name" value="Ser_Recombinase"/>
    <property type="match status" value="1"/>
</dbReference>
<dbReference type="EMBL" id="AAGQWK010000019">
    <property type="protein sequence ID" value="EBR0143536.1"/>
    <property type="molecule type" value="Genomic_DNA"/>
</dbReference>
<evidence type="ECO:0000313" key="16">
    <source>
        <dbReference type="EMBL" id="HAB2371912.1"/>
    </source>
</evidence>
<evidence type="ECO:0000313" key="18">
    <source>
        <dbReference type="EMBL" id="HAB5023272.1"/>
    </source>
</evidence>
<dbReference type="InterPro" id="IPR036162">
    <property type="entry name" value="Resolvase-like_N_sf"/>
</dbReference>
<evidence type="ECO:0000313" key="23">
    <source>
        <dbReference type="EMBL" id="PVL89304.1"/>
    </source>
</evidence>
<dbReference type="EMBL" id="AAHMZR010000023">
    <property type="protein sequence ID" value="EBY0576698.1"/>
    <property type="molecule type" value="Genomic_DNA"/>
</dbReference>
<dbReference type="InterPro" id="IPR050639">
    <property type="entry name" value="SSR_resolvase"/>
</dbReference>
<dbReference type="SUPFAM" id="SSF53041">
    <property type="entry name" value="Resolvase-like"/>
    <property type="match status" value="1"/>
</dbReference>
<evidence type="ECO:0000313" key="6">
    <source>
        <dbReference type="EMBL" id="EBY0576698.1"/>
    </source>
</evidence>
<dbReference type="GO" id="GO:0003677">
    <property type="term" value="F:DNA binding"/>
    <property type="evidence" value="ECO:0007669"/>
    <property type="project" value="UniProtKB-KW"/>
</dbReference>
<evidence type="ECO:0000313" key="10">
    <source>
        <dbReference type="EMBL" id="EDG5798402.1"/>
    </source>
</evidence>
<evidence type="ECO:0000313" key="22">
    <source>
        <dbReference type="EMBL" id="HAE1220591.1"/>
    </source>
</evidence>
<dbReference type="Pfam" id="PF07508">
    <property type="entry name" value="Recombinase"/>
    <property type="match status" value="1"/>
</dbReference>